<reference evidence="1 2" key="1">
    <citation type="journal article" date="2021" name="Hortic Res">
        <title>High-quality reference genome and annotation aids understanding of berry development for evergreen blueberry (Vaccinium darrowii).</title>
        <authorList>
            <person name="Yu J."/>
            <person name="Hulse-Kemp A.M."/>
            <person name="Babiker E."/>
            <person name="Staton M."/>
        </authorList>
    </citation>
    <scope>NUCLEOTIDE SEQUENCE [LARGE SCALE GENOMIC DNA]</scope>
    <source>
        <strain evidence="2">cv. NJ 8807/NJ 8810</strain>
        <tissue evidence="1">Young leaf</tissue>
    </source>
</reference>
<keyword evidence="2" id="KW-1185">Reference proteome</keyword>
<dbReference type="EMBL" id="CM037161">
    <property type="protein sequence ID" value="KAH7856005.1"/>
    <property type="molecule type" value="Genomic_DNA"/>
</dbReference>
<accession>A0ACB7YT19</accession>
<proteinExistence type="predicted"/>
<gene>
    <name evidence="1" type="ORF">Vadar_031537</name>
</gene>
<evidence type="ECO:0000313" key="2">
    <source>
        <dbReference type="Proteomes" id="UP000828048"/>
    </source>
</evidence>
<protein>
    <submittedName>
        <fullName evidence="1">Uncharacterized protein</fullName>
    </submittedName>
</protein>
<comment type="caution">
    <text evidence="1">The sequence shown here is derived from an EMBL/GenBank/DDBJ whole genome shotgun (WGS) entry which is preliminary data.</text>
</comment>
<name>A0ACB7YT19_9ERIC</name>
<sequence>MTSWFRSAVSKAVEVGNKNNLTRTVKNYADSVVQHAGQAVAEGAKIIQDRMGARSFKSFRQTVKRLEEASVSCRGPERIQLMKRWLAALTEIEKLSVIRLDDKEKGSEQNHPSEEPKDTVKRPSAVLYYDPDLGGEPMNFLDVFLYSQALEGITISMILEPANEEEIAVLMELFGLCLTGGKEVHNAIVSSIQDLAKAFSSYEDEVLAKREELLQFAQGAITGLKINADLGRIDAESLSLKMKLDGMAASRDLVGEGHELASKETTITTIEALKEALAHVRVCSRLEGLLLKKKSLNTGDSPEIHAHKIDKLKVLSESLVSSTSKAEKRISDNSKKFGQRALAAAASSPANDCCCCCFFSGDGESSLSSPVTLFSLALALSLLFSLVLAAAASSSPANDCISDLPLYNNGGVRWRWSWVAVDGGNGHGLRWWIKVSTSLASAKTRLHNATEERDHFYEANDQIVAHLKTKEDELSRSISSGRVEADVLKTWTNFLEDTWVLQCSYAETKEKQVNDELERHEAYYVNLVINLLSDYEEELAPYIDRIGKFVDNLKSLTEGSGMASGVGNVDSKELNPRKNLEEEYLNYEEKIITTFSVVDNMKEQFYAQTGKISRKDNARVKELFDKMEKLRQGFESIERPDLDMENPSSESETPGTIPDIPLHPPLLATESPKAGKDEQPESHEVKPENVLDTEAELAKLESEFGKVSQDYSTEEVGDWEFDELEKELRAGDSATRLGGSSRNKNSKLSDFSKNKVLNGANWKRKKKS</sequence>
<evidence type="ECO:0000313" key="1">
    <source>
        <dbReference type="EMBL" id="KAH7856005.1"/>
    </source>
</evidence>
<organism evidence="1 2">
    <name type="scientific">Vaccinium darrowii</name>
    <dbReference type="NCBI Taxonomy" id="229202"/>
    <lineage>
        <taxon>Eukaryota</taxon>
        <taxon>Viridiplantae</taxon>
        <taxon>Streptophyta</taxon>
        <taxon>Embryophyta</taxon>
        <taxon>Tracheophyta</taxon>
        <taxon>Spermatophyta</taxon>
        <taxon>Magnoliopsida</taxon>
        <taxon>eudicotyledons</taxon>
        <taxon>Gunneridae</taxon>
        <taxon>Pentapetalae</taxon>
        <taxon>asterids</taxon>
        <taxon>Ericales</taxon>
        <taxon>Ericaceae</taxon>
        <taxon>Vaccinioideae</taxon>
        <taxon>Vaccinieae</taxon>
        <taxon>Vaccinium</taxon>
    </lineage>
</organism>
<dbReference type="Proteomes" id="UP000828048">
    <property type="component" value="Chromosome 11"/>
</dbReference>